<reference evidence="2" key="1">
    <citation type="journal article" date="2007" name="Nature">
        <title>The grapevine genome sequence suggests ancestral hexaploidization in major angiosperm phyla.</title>
        <authorList>
            <consortium name="The French-Italian Public Consortium for Grapevine Genome Characterization."/>
            <person name="Jaillon O."/>
            <person name="Aury J.-M."/>
            <person name="Noel B."/>
            <person name="Policriti A."/>
            <person name="Clepet C."/>
            <person name="Casagrande A."/>
            <person name="Choisne N."/>
            <person name="Aubourg S."/>
            <person name="Vitulo N."/>
            <person name="Jubin C."/>
            <person name="Vezzi A."/>
            <person name="Legeai F."/>
            <person name="Hugueney P."/>
            <person name="Dasilva C."/>
            <person name="Horner D."/>
            <person name="Mica E."/>
            <person name="Jublot D."/>
            <person name="Poulain J."/>
            <person name="Bruyere C."/>
            <person name="Billault A."/>
            <person name="Segurens B."/>
            <person name="Gouyvenoux M."/>
            <person name="Ugarte E."/>
            <person name="Cattonaro F."/>
            <person name="Anthouard V."/>
            <person name="Vico V."/>
            <person name="Del Fabbro C."/>
            <person name="Alaux M."/>
            <person name="Di Gaspero G."/>
            <person name="Dumas V."/>
            <person name="Felice N."/>
            <person name="Paillard S."/>
            <person name="Juman I."/>
            <person name="Moroldo M."/>
            <person name="Scalabrin S."/>
            <person name="Canaguier A."/>
            <person name="Le Clainche I."/>
            <person name="Malacrida G."/>
            <person name="Durand E."/>
            <person name="Pesole G."/>
            <person name="Laucou V."/>
            <person name="Chatelet P."/>
            <person name="Merdinoglu D."/>
            <person name="Delledonne M."/>
            <person name="Pezzotti M."/>
            <person name="Lecharny A."/>
            <person name="Scarpelli C."/>
            <person name="Artiguenave F."/>
            <person name="Pe M.E."/>
            <person name="Valle G."/>
            <person name="Morgante M."/>
            <person name="Caboche M."/>
            <person name="Adam-Blondon A.-F."/>
            <person name="Weissenbach J."/>
            <person name="Quetier F."/>
            <person name="Wincker P."/>
        </authorList>
    </citation>
    <scope>NUCLEOTIDE SEQUENCE [LARGE SCALE GENOMIC DNA]</scope>
    <source>
        <strain evidence="2">cv. Pinot noir / PN40024</strain>
    </source>
</reference>
<evidence type="ECO:0000313" key="2">
    <source>
        <dbReference type="Proteomes" id="UP000009183"/>
    </source>
</evidence>
<sequence length="84" mass="9652">MLVWFSDNLGENVRRRKEKKKDILGRKISTSPSTGAGFSCMKCRIGLVPVQTSTRLPLHSKEFLNRRQPPPTTKIRLLYPIQTQ</sequence>
<accession>D7TQ17</accession>
<dbReference type="Proteomes" id="UP000009183">
    <property type="component" value="Chromosome 3"/>
</dbReference>
<dbReference type="AlphaFoldDB" id="D7TQ17"/>
<proteinExistence type="predicted"/>
<gene>
    <name evidence="1" type="ordered locus">VIT_03s0063g02570</name>
</gene>
<keyword evidence="2" id="KW-1185">Reference proteome</keyword>
<name>D7TQ17_VITVI</name>
<organism evidence="1 2">
    <name type="scientific">Vitis vinifera</name>
    <name type="common">Grape</name>
    <dbReference type="NCBI Taxonomy" id="29760"/>
    <lineage>
        <taxon>Eukaryota</taxon>
        <taxon>Viridiplantae</taxon>
        <taxon>Streptophyta</taxon>
        <taxon>Embryophyta</taxon>
        <taxon>Tracheophyta</taxon>
        <taxon>Spermatophyta</taxon>
        <taxon>Magnoliopsida</taxon>
        <taxon>eudicotyledons</taxon>
        <taxon>Gunneridae</taxon>
        <taxon>Pentapetalae</taxon>
        <taxon>rosids</taxon>
        <taxon>Vitales</taxon>
        <taxon>Vitaceae</taxon>
        <taxon>Viteae</taxon>
        <taxon>Vitis</taxon>
    </lineage>
</organism>
<dbReference type="PaxDb" id="29760-VIT_03s0063g02570.t01"/>
<dbReference type="InParanoid" id="D7TQ17"/>
<dbReference type="EMBL" id="FN596006">
    <property type="protein sequence ID" value="CBI32590.3"/>
    <property type="molecule type" value="Genomic_DNA"/>
</dbReference>
<protein>
    <submittedName>
        <fullName evidence="1">Uncharacterized protein</fullName>
    </submittedName>
</protein>
<evidence type="ECO:0000313" key="1">
    <source>
        <dbReference type="EMBL" id="CBI32590.3"/>
    </source>
</evidence>
<dbReference type="HOGENOM" id="CLU_2532070_0_0_1"/>